<dbReference type="OrthoDB" id="4186099at2759"/>
<evidence type="ECO:0000313" key="3">
    <source>
        <dbReference type="Proteomes" id="UP000326565"/>
    </source>
</evidence>
<evidence type="ECO:0008006" key="4">
    <source>
        <dbReference type="Google" id="ProtNLM"/>
    </source>
</evidence>
<proteinExistence type="predicted"/>
<dbReference type="Proteomes" id="UP000326565">
    <property type="component" value="Unassembled WGS sequence"/>
</dbReference>
<sequence>MRATISLALLAALPAALAAGTCREGLEYCGSTLLWHGWNHTELLDISDGDGKVESALFYCEMNGLVDYSGPCEVCSRAMEGRSDTCDQDQGNVIM</sequence>
<gene>
    <name evidence="2" type="ORF">BDV29DRAFT_157645</name>
</gene>
<feature type="signal peptide" evidence="1">
    <location>
        <begin position="1"/>
        <end position="18"/>
    </location>
</feature>
<protein>
    <recommendedName>
        <fullName evidence="4">Cyanovirin-N domain-containing protein</fullName>
    </recommendedName>
</protein>
<keyword evidence="3" id="KW-1185">Reference proteome</keyword>
<accession>A0A5N5X071</accession>
<reference evidence="2 3" key="1">
    <citation type="submission" date="2019-04" db="EMBL/GenBank/DDBJ databases">
        <title>Friends and foes A comparative genomics study of 23 Aspergillus species from section Flavi.</title>
        <authorList>
            <consortium name="DOE Joint Genome Institute"/>
            <person name="Kjaerbolling I."/>
            <person name="Vesth T."/>
            <person name="Frisvad J.C."/>
            <person name="Nybo J.L."/>
            <person name="Theobald S."/>
            <person name="Kildgaard S."/>
            <person name="Isbrandt T."/>
            <person name="Kuo A."/>
            <person name="Sato A."/>
            <person name="Lyhne E.K."/>
            <person name="Kogle M.E."/>
            <person name="Wiebenga A."/>
            <person name="Kun R.S."/>
            <person name="Lubbers R.J."/>
            <person name="Makela M.R."/>
            <person name="Barry K."/>
            <person name="Chovatia M."/>
            <person name="Clum A."/>
            <person name="Daum C."/>
            <person name="Haridas S."/>
            <person name="He G."/>
            <person name="LaButti K."/>
            <person name="Lipzen A."/>
            <person name="Mondo S."/>
            <person name="Riley R."/>
            <person name="Salamov A."/>
            <person name="Simmons B.A."/>
            <person name="Magnuson J.K."/>
            <person name="Henrissat B."/>
            <person name="Mortensen U.H."/>
            <person name="Larsen T.O."/>
            <person name="Devries R.P."/>
            <person name="Grigoriev I.V."/>
            <person name="Machida M."/>
            <person name="Baker S.E."/>
            <person name="Andersen M.R."/>
        </authorList>
    </citation>
    <scope>NUCLEOTIDE SEQUENCE [LARGE SCALE GENOMIC DNA]</scope>
    <source>
        <strain evidence="2 3">CBS 151.66</strain>
    </source>
</reference>
<evidence type="ECO:0000313" key="2">
    <source>
        <dbReference type="EMBL" id="KAB8073355.1"/>
    </source>
</evidence>
<dbReference type="EMBL" id="ML732228">
    <property type="protein sequence ID" value="KAB8073355.1"/>
    <property type="molecule type" value="Genomic_DNA"/>
</dbReference>
<feature type="chain" id="PRO_5025021527" description="Cyanovirin-N domain-containing protein" evidence="1">
    <location>
        <begin position="19"/>
        <end position="95"/>
    </location>
</feature>
<organism evidence="2 3">
    <name type="scientific">Aspergillus leporis</name>
    <dbReference type="NCBI Taxonomy" id="41062"/>
    <lineage>
        <taxon>Eukaryota</taxon>
        <taxon>Fungi</taxon>
        <taxon>Dikarya</taxon>
        <taxon>Ascomycota</taxon>
        <taxon>Pezizomycotina</taxon>
        <taxon>Eurotiomycetes</taxon>
        <taxon>Eurotiomycetidae</taxon>
        <taxon>Eurotiales</taxon>
        <taxon>Aspergillaceae</taxon>
        <taxon>Aspergillus</taxon>
        <taxon>Aspergillus subgen. Circumdati</taxon>
    </lineage>
</organism>
<evidence type="ECO:0000256" key="1">
    <source>
        <dbReference type="SAM" id="SignalP"/>
    </source>
</evidence>
<name>A0A5N5X071_9EURO</name>
<keyword evidence="1" id="KW-0732">Signal</keyword>
<dbReference type="AlphaFoldDB" id="A0A5N5X071"/>